<comment type="subcellular location">
    <subcellularLocation>
        <location evidence="1">Cell envelope</location>
    </subcellularLocation>
</comment>
<comment type="caution">
    <text evidence="5">The sequence shown here is derived from an EMBL/GenBank/DDBJ whole genome shotgun (WGS) entry which is preliminary data.</text>
</comment>
<evidence type="ECO:0000256" key="2">
    <source>
        <dbReference type="ARBA" id="ARBA00007639"/>
    </source>
</evidence>
<evidence type="ECO:0000259" key="4">
    <source>
        <dbReference type="Pfam" id="PF13407"/>
    </source>
</evidence>
<dbReference type="InterPro" id="IPR028082">
    <property type="entry name" value="Peripla_BP_I"/>
</dbReference>
<keyword evidence="3" id="KW-0732">Signal</keyword>
<dbReference type="CDD" id="cd06321">
    <property type="entry name" value="PBP1_ABC_sugar_binding-like"/>
    <property type="match status" value="1"/>
</dbReference>
<gene>
    <name evidence="5" type="ORF">KME32_34790</name>
</gene>
<dbReference type="Gene3D" id="3.40.50.2300">
    <property type="match status" value="2"/>
</dbReference>
<reference evidence="5" key="2">
    <citation type="journal article" date="2022" name="Microbiol. Resour. Announc.">
        <title>Metagenome Sequencing to Explore Phylogenomics of Terrestrial Cyanobacteria.</title>
        <authorList>
            <person name="Ward R.D."/>
            <person name="Stajich J.E."/>
            <person name="Johansen J.R."/>
            <person name="Huntemann M."/>
            <person name="Clum A."/>
            <person name="Foster B."/>
            <person name="Foster B."/>
            <person name="Roux S."/>
            <person name="Palaniappan K."/>
            <person name="Varghese N."/>
            <person name="Mukherjee S."/>
            <person name="Reddy T.B.K."/>
            <person name="Daum C."/>
            <person name="Copeland A."/>
            <person name="Chen I.A."/>
            <person name="Ivanova N.N."/>
            <person name="Kyrpides N.C."/>
            <person name="Shapiro N."/>
            <person name="Eloe-Fadrosh E.A."/>
            <person name="Pietrasiak N."/>
        </authorList>
    </citation>
    <scope>NUCLEOTIDE SEQUENCE</scope>
    <source>
        <strain evidence="5">JT2-VF2</strain>
    </source>
</reference>
<organism evidence="5 6">
    <name type="scientific">Mojavia pulchra JT2-VF2</name>
    <dbReference type="NCBI Taxonomy" id="287848"/>
    <lineage>
        <taxon>Bacteria</taxon>
        <taxon>Bacillati</taxon>
        <taxon>Cyanobacteriota</taxon>
        <taxon>Cyanophyceae</taxon>
        <taxon>Nostocales</taxon>
        <taxon>Nostocaceae</taxon>
    </lineage>
</organism>
<evidence type="ECO:0000313" key="5">
    <source>
        <dbReference type="EMBL" id="MBW4566153.1"/>
    </source>
</evidence>
<reference evidence="5" key="1">
    <citation type="submission" date="2021-05" db="EMBL/GenBank/DDBJ databases">
        <authorList>
            <person name="Pietrasiak N."/>
            <person name="Ward R."/>
            <person name="Stajich J.E."/>
            <person name="Kurbessoian T."/>
        </authorList>
    </citation>
    <scope>NUCLEOTIDE SEQUENCE</scope>
    <source>
        <strain evidence="5">JT2-VF2</strain>
    </source>
</reference>
<dbReference type="AlphaFoldDB" id="A0A951Q5Y6"/>
<protein>
    <submittedName>
        <fullName evidence="5">ABC transporter substrate-binding protein</fullName>
    </submittedName>
</protein>
<dbReference type="InterPro" id="IPR025997">
    <property type="entry name" value="SBP_2_dom"/>
</dbReference>
<dbReference type="Proteomes" id="UP000715781">
    <property type="component" value="Unassembled WGS sequence"/>
</dbReference>
<proteinExistence type="inferred from homology"/>
<dbReference type="GO" id="GO:0030313">
    <property type="term" value="C:cell envelope"/>
    <property type="evidence" value="ECO:0007669"/>
    <property type="project" value="UniProtKB-SubCell"/>
</dbReference>
<comment type="similarity">
    <text evidence="2">Belongs to the bacterial solute-binding protein 2 family.</text>
</comment>
<feature type="domain" description="Periplasmic binding protein" evidence="4">
    <location>
        <begin position="76"/>
        <end position="332"/>
    </location>
</feature>
<evidence type="ECO:0000313" key="6">
    <source>
        <dbReference type="Proteomes" id="UP000715781"/>
    </source>
</evidence>
<dbReference type="SUPFAM" id="SSF53822">
    <property type="entry name" value="Periplasmic binding protein-like I"/>
    <property type="match status" value="1"/>
</dbReference>
<dbReference type="EMBL" id="JAHHHN010000062">
    <property type="protein sequence ID" value="MBW4566153.1"/>
    <property type="molecule type" value="Genomic_DNA"/>
</dbReference>
<dbReference type="PANTHER" id="PTHR46847">
    <property type="entry name" value="D-ALLOSE-BINDING PERIPLASMIC PROTEIN-RELATED"/>
    <property type="match status" value="1"/>
</dbReference>
<dbReference type="GO" id="GO:0030246">
    <property type="term" value="F:carbohydrate binding"/>
    <property type="evidence" value="ECO:0007669"/>
    <property type="project" value="UniProtKB-ARBA"/>
</dbReference>
<dbReference type="Pfam" id="PF13407">
    <property type="entry name" value="Peripla_BP_4"/>
    <property type="match status" value="1"/>
</dbReference>
<sequence>MKRIAFTSGVALSPCGTRFRECAIAVSILALVTGTVVGCTNGAQNDNTATNNDTNTAINTSAQSQGSTQNKQLQTIGVSLGDLGNPFYVAVQRGAETQAKKIGNDIRVNSVSSGFDLNQQANQIENFTAANTDLIILSAVDKKGVKPAIDQARQAGRVVIAVDSAVDADVDAMISSNNTQAGEIACKYIGDRLKGQGNVVILNGTQMDSIVQRVEGCMTSLSKYPGIKILSKDQNAEGTRDGGLRVMTDLLTTFPKIDAVFATNDQSGVGADLAARQARRKEFFIVGVDGSPDATKAMEDKDGLFAATAAQNPAGMAEKAVEIGNDVIQGKKPSNPNILVPVKLVTRENLSSYQGW</sequence>
<evidence type="ECO:0000256" key="3">
    <source>
        <dbReference type="ARBA" id="ARBA00022729"/>
    </source>
</evidence>
<name>A0A951Q5Y6_9NOST</name>
<accession>A0A951Q5Y6</accession>
<evidence type="ECO:0000256" key="1">
    <source>
        <dbReference type="ARBA" id="ARBA00004196"/>
    </source>
</evidence>
<dbReference type="PANTHER" id="PTHR46847:SF2">
    <property type="entry name" value="ABC TRANSPORTER SUGAR-BINDING PROTEIN"/>
    <property type="match status" value="1"/>
</dbReference>